<proteinExistence type="predicted"/>
<dbReference type="AlphaFoldDB" id="A0A6G1I8G7"/>
<reference evidence="1" key="1">
    <citation type="journal article" date="2020" name="Stud. Mycol.">
        <title>101 Dothideomycetes genomes: a test case for predicting lifestyles and emergence of pathogens.</title>
        <authorList>
            <person name="Haridas S."/>
            <person name="Albert R."/>
            <person name="Binder M."/>
            <person name="Bloem J."/>
            <person name="Labutti K."/>
            <person name="Salamov A."/>
            <person name="Andreopoulos B."/>
            <person name="Baker S."/>
            <person name="Barry K."/>
            <person name="Bills G."/>
            <person name="Bluhm B."/>
            <person name="Cannon C."/>
            <person name="Castanera R."/>
            <person name="Culley D."/>
            <person name="Daum C."/>
            <person name="Ezra D."/>
            <person name="Gonzalez J."/>
            <person name="Henrissat B."/>
            <person name="Kuo A."/>
            <person name="Liang C."/>
            <person name="Lipzen A."/>
            <person name="Lutzoni F."/>
            <person name="Magnuson J."/>
            <person name="Mondo S."/>
            <person name="Nolan M."/>
            <person name="Ohm R."/>
            <person name="Pangilinan J."/>
            <person name="Park H.-J."/>
            <person name="Ramirez L."/>
            <person name="Alfaro M."/>
            <person name="Sun H."/>
            <person name="Tritt A."/>
            <person name="Yoshinaga Y."/>
            <person name="Zwiers L.-H."/>
            <person name="Turgeon B."/>
            <person name="Goodwin S."/>
            <person name="Spatafora J."/>
            <person name="Crous P."/>
            <person name="Grigoriev I."/>
        </authorList>
    </citation>
    <scope>NUCLEOTIDE SEQUENCE</scope>
    <source>
        <strain evidence="1">CBS 262.69</strain>
    </source>
</reference>
<accession>A0A6G1I8G7</accession>
<sequence>MWFFQAMPYFQALTLHPRLASTRPAPCHRWNRTLRTFINSLSQGLASWLFGEAAGTKPPPPNRPAARGSLSSLALSAAGTFARSSGARLALAPWWVTFWKRSSPRLPYPSDRARRSPENRGAFFGLPYLSSFEHSFHGEVPVTARPTYRSLGI</sequence>
<dbReference type="EMBL" id="ML996688">
    <property type="protein sequence ID" value="KAF2404603.1"/>
    <property type="molecule type" value="Genomic_DNA"/>
</dbReference>
<keyword evidence="2" id="KW-1185">Reference proteome</keyword>
<dbReference type="Proteomes" id="UP000799640">
    <property type="component" value="Unassembled WGS sequence"/>
</dbReference>
<organism evidence="1 2">
    <name type="scientific">Trichodelitschia bisporula</name>
    <dbReference type="NCBI Taxonomy" id="703511"/>
    <lineage>
        <taxon>Eukaryota</taxon>
        <taxon>Fungi</taxon>
        <taxon>Dikarya</taxon>
        <taxon>Ascomycota</taxon>
        <taxon>Pezizomycotina</taxon>
        <taxon>Dothideomycetes</taxon>
        <taxon>Dothideomycetes incertae sedis</taxon>
        <taxon>Phaeotrichales</taxon>
        <taxon>Phaeotrichaceae</taxon>
        <taxon>Trichodelitschia</taxon>
    </lineage>
</organism>
<gene>
    <name evidence="1" type="ORF">EJ06DRAFT_212524</name>
</gene>
<protein>
    <submittedName>
        <fullName evidence="1">Uncharacterized protein</fullName>
    </submittedName>
</protein>
<evidence type="ECO:0000313" key="2">
    <source>
        <dbReference type="Proteomes" id="UP000799640"/>
    </source>
</evidence>
<evidence type="ECO:0000313" key="1">
    <source>
        <dbReference type="EMBL" id="KAF2404603.1"/>
    </source>
</evidence>
<name>A0A6G1I8G7_9PEZI</name>